<organism evidence="10 11">
    <name type="scientific">Brevibacillus formosus</name>
    <dbReference type="NCBI Taxonomy" id="54913"/>
    <lineage>
        <taxon>Bacteria</taxon>
        <taxon>Bacillati</taxon>
        <taxon>Bacillota</taxon>
        <taxon>Bacilli</taxon>
        <taxon>Bacillales</taxon>
        <taxon>Paenibacillaceae</taxon>
        <taxon>Brevibacillus</taxon>
    </lineage>
</organism>
<accession>A0A220ML10</accession>
<dbReference type="AlphaFoldDB" id="A0A220ML10"/>
<dbReference type="RefSeq" id="WP_088909468.1">
    <property type="nucleotide sequence ID" value="NZ_CP018145.1"/>
</dbReference>
<name>A0A220ML10_9BACL</name>
<dbReference type="InterPro" id="IPR036890">
    <property type="entry name" value="HATPase_C_sf"/>
</dbReference>
<dbReference type="Pfam" id="PF09385">
    <property type="entry name" value="HisK_N"/>
    <property type="match status" value="1"/>
</dbReference>
<keyword evidence="4" id="KW-0808">Transferase</keyword>
<evidence type="ECO:0000256" key="2">
    <source>
        <dbReference type="ARBA" id="ARBA00012438"/>
    </source>
</evidence>
<evidence type="ECO:0000256" key="1">
    <source>
        <dbReference type="ARBA" id="ARBA00000085"/>
    </source>
</evidence>
<dbReference type="Gene3D" id="3.30.565.10">
    <property type="entry name" value="Histidine kinase-like ATPase, C-terminal domain"/>
    <property type="match status" value="1"/>
</dbReference>
<evidence type="ECO:0000256" key="7">
    <source>
        <dbReference type="ARBA" id="ARBA00022840"/>
    </source>
</evidence>
<keyword evidence="7" id="KW-0067">ATP-binding</keyword>
<dbReference type="PANTHER" id="PTHR43065">
    <property type="entry name" value="SENSOR HISTIDINE KINASE"/>
    <property type="match status" value="1"/>
</dbReference>
<keyword evidence="3" id="KW-0597">Phosphoprotein</keyword>
<protein>
    <recommendedName>
        <fullName evidence="2">histidine kinase</fullName>
        <ecNumber evidence="2">2.7.13.3</ecNumber>
    </recommendedName>
</protein>
<reference evidence="10 11" key="1">
    <citation type="submission" date="2016-11" db="EMBL/GenBank/DDBJ databases">
        <authorList>
            <person name="Jaros S."/>
            <person name="Januszkiewicz K."/>
            <person name="Wedrychowicz H."/>
        </authorList>
    </citation>
    <scope>NUCLEOTIDE SEQUENCE [LARGE SCALE GENOMIC DNA]</scope>
    <source>
        <strain evidence="10 11">NF2</strain>
    </source>
</reference>
<dbReference type="InterPro" id="IPR003594">
    <property type="entry name" value="HATPase_dom"/>
</dbReference>
<dbReference type="GO" id="GO:0005524">
    <property type="term" value="F:ATP binding"/>
    <property type="evidence" value="ECO:0007669"/>
    <property type="project" value="UniProtKB-KW"/>
</dbReference>
<keyword evidence="6 10" id="KW-0418">Kinase</keyword>
<proteinExistence type="predicted"/>
<feature type="domain" description="Histidine kinase" evidence="9">
    <location>
        <begin position="161"/>
        <end position="367"/>
    </location>
</feature>
<dbReference type="PROSITE" id="PS50109">
    <property type="entry name" value="HIS_KIN"/>
    <property type="match status" value="1"/>
</dbReference>
<dbReference type="Pfam" id="PF00512">
    <property type="entry name" value="HisKA"/>
    <property type="match status" value="1"/>
</dbReference>
<dbReference type="SMART" id="SM00387">
    <property type="entry name" value="HATPase_c"/>
    <property type="match status" value="1"/>
</dbReference>
<dbReference type="SUPFAM" id="SSF47384">
    <property type="entry name" value="Homodimeric domain of signal transducing histidine kinase"/>
    <property type="match status" value="1"/>
</dbReference>
<dbReference type="GO" id="GO:0000155">
    <property type="term" value="F:phosphorelay sensor kinase activity"/>
    <property type="evidence" value="ECO:0007669"/>
    <property type="project" value="InterPro"/>
</dbReference>
<evidence type="ECO:0000256" key="3">
    <source>
        <dbReference type="ARBA" id="ARBA00022553"/>
    </source>
</evidence>
<dbReference type="InterPro" id="IPR005467">
    <property type="entry name" value="His_kinase_dom"/>
</dbReference>
<dbReference type="InterPro" id="IPR004358">
    <property type="entry name" value="Sig_transdc_His_kin-like_C"/>
</dbReference>
<evidence type="ECO:0000256" key="4">
    <source>
        <dbReference type="ARBA" id="ARBA00022679"/>
    </source>
</evidence>
<dbReference type="Gene3D" id="1.10.287.130">
    <property type="match status" value="1"/>
</dbReference>
<dbReference type="KEGG" id="bfm:BP422_21190"/>
<dbReference type="CDD" id="cd00082">
    <property type="entry name" value="HisKA"/>
    <property type="match status" value="1"/>
</dbReference>
<dbReference type="InterPro" id="IPR036097">
    <property type="entry name" value="HisK_dim/P_sf"/>
</dbReference>
<dbReference type="SMART" id="SM00388">
    <property type="entry name" value="HisKA"/>
    <property type="match status" value="1"/>
</dbReference>
<keyword evidence="8" id="KW-0902">Two-component regulatory system</keyword>
<sequence length="380" mass="43445">MPMDDLAVYLDEHEATIVKEFKRRIAVSDSDQYKGLIHLNGRALYRMVIEYFRSEITLEDIKELAYKVAYERNMAETNIGDFVSNVCMGREMVIDLLQKGPFTPDALMPALLKINECFDVFLVHSVFKYTDLKDNDLEEKKLFIERSHKDRLTILGQMASSFVHEFRNPLTSIMGFSRLLKEDYPNLPYVDIIENELRQLNYRVSQFLLVSKKGAVYKQIEVFSVSELFDEILSFLYPNIVDVNVDIKCSIDPTFQLKGYKDEMKQVFINIISNALDALHKKTGDKEIVIEVSKTPDSSLITVSNNGSPIPPDLLSVIFEPFFTTKELGTGIGLYVCKEIIERHGGTISCESTDQQTKFSMQFKPCDICTSGSMSMSHHI</sequence>
<dbReference type="InterPro" id="IPR018984">
    <property type="entry name" value="Histidine_kinase_N"/>
</dbReference>
<comment type="catalytic activity">
    <reaction evidence="1">
        <text>ATP + protein L-histidine = ADP + protein N-phospho-L-histidine.</text>
        <dbReference type="EC" id="2.7.13.3"/>
    </reaction>
</comment>
<dbReference type="PRINTS" id="PR00344">
    <property type="entry name" value="BCTRLSENSOR"/>
</dbReference>
<dbReference type="InterPro" id="IPR003661">
    <property type="entry name" value="HisK_dim/P_dom"/>
</dbReference>
<keyword evidence="5" id="KW-0547">Nucleotide-binding</keyword>
<gene>
    <name evidence="10" type="ORF">BP422_21190</name>
</gene>
<evidence type="ECO:0000256" key="8">
    <source>
        <dbReference type="ARBA" id="ARBA00023012"/>
    </source>
</evidence>
<evidence type="ECO:0000256" key="6">
    <source>
        <dbReference type="ARBA" id="ARBA00022777"/>
    </source>
</evidence>
<dbReference type="SUPFAM" id="SSF55874">
    <property type="entry name" value="ATPase domain of HSP90 chaperone/DNA topoisomerase II/histidine kinase"/>
    <property type="match status" value="1"/>
</dbReference>
<dbReference type="Gene3D" id="1.10.490.70">
    <property type="entry name" value="Histidine kinase N-terminal domain"/>
    <property type="match status" value="1"/>
</dbReference>
<dbReference type="EMBL" id="CP018145">
    <property type="protein sequence ID" value="ASJ55844.1"/>
    <property type="molecule type" value="Genomic_DNA"/>
</dbReference>
<dbReference type="Pfam" id="PF02518">
    <property type="entry name" value="HATPase_c"/>
    <property type="match status" value="1"/>
</dbReference>
<evidence type="ECO:0000313" key="10">
    <source>
        <dbReference type="EMBL" id="ASJ55844.1"/>
    </source>
</evidence>
<evidence type="ECO:0000256" key="5">
    <source>
        <dbReference type="ARBA" id="ARBA00022741"/>
    </source>
</evidence>
<dbReference type="PANTHER" id="PTHR43065:SF10">
    <property type="entry name" value="PEROXIDE STRESS-ACTIVATED HISTIDINE KINASE MAK3"/>
    <property type="match status" value="1"/>
</dbReference>
<evidence type="ECO:0000259" key="9">
    <source>
        <dbReference type="PROSITE" id="PS50109"/>
    </source>
</evidence>
<evidence type="ECO:0000313" key="11">
    <source>
        <dbReference type="Proteomes" id="UP000197781"/>
    </source>
</evidence>
<dbReference type="Proteomes" id="UP000197781">
    <property type="component" value="Chromosome"/>
</dbReference>
<dbReference type="EC" id="2.7.13.3" evidence="2"/>